<dbReference type="KEGG" id="fek:C1H87_22560"/>
<proteinExistence type="predicted"/>
<evidence type="ECO:0000256" key="1">
    <source>
        <dbReference type="ARBA" id="ARBA00022898"/>
    </source>
</evidence>
<dbReference type="RefSeq" id="WP_102757991.1">
    <property type="nucleotide sequence ID" value="NZ_CP025791.1"/>
</dbReference>
<name>A0A2K9PWA8_9FLAO</name>
<reference evidence="3 4" key="1">
    <citation type="submission" date="2018-01" db="EMBL/GenBank/DDBJ databases">
        <title>Complete genome sequence of Flavivirga eckloniae ECD14 isolated from seaweed Ecklonia cava.</title>
        <authorList>
            <person name="Lee J.H."/>
            <person name="Baik K.S."/>
            <person name="Seong C.N."/>
        </authorList>
    </citation>
    <scope>NUCLEOTIDE SEQUENCE [LARGE SCALE GENOMIC DNA]</scope>
    <source>
        <strain evidence="3 4">ECD14</strain>
    </source>
</reference>
<dbReference type="OrthoDB" id="9804366at2"/>
<dbReference type="EMBL" id="CP025791">
    <property type="protein sequence ID" value="AUP81349.1"/>
    <property type="molecule type" value="Genomic_DNA"/>
</dbReference>
<gene>
    <name evidence="3" type="ORF">C1H87_22560</name>
</gene>
<dbReference type="PANTHER" id="PTHR43586:SF8">
    <property type="entry name" value="CYSTEINE DESULFURASE 1, CHLOROPLASTIC"/>
    <property type="match status" value="1"/>
</dbReference>
<dbReference type="InterPro" id="IPR015422">
    <property type="entry name" value="PyrdxlP-dep_Trfase_small"/>
</dbReference>
<sequence>MIKTLRNILAPTAKKSHLEDYFEPYRENIVGIDESFESPYGTKKIIYADWTASGRLYRPIEEKLLNEIGPFVANTHTETSITGSAMTLAYHDARNIIKKHVNASSEDVLITVGTGMTGAINKFQRILGLKLNENLKDHTQVPEDLRPIIFVSHMEHHSNQTSWLETIAKVEVIPSNKEGLPCVENLKKLLETYKSCPIKIAAITGCSNVTGIRTNYHEVAKIMHQNNGLCFVDFACSAPYIDINMHPEDKESYLDAITFSPHKFLGGPGSSGVLIFNKKLYKNLVPDNPGGGTVSYTNPWGDHDYIDDIETREDGGTPGFLQAIKIALSIQLKEKMGVKNILDREHELNAIVFKKLKNIKNLTILAPEHTDRLGVFSFYIEDVHYNLVVKLLNDRFGVQTRGGCSCAGTYGHYLLNVDKPTSKSIEQKILEGCLIERPGWIRMSIHPTMTNDDIHFICDAIKEVAENCETWAKDYEYNAVKNEFIHKGNHNVEKEITQEWFKL</sequence>
<dbReference type="AlphaFoldDB" id="A0A2K9PWA8"/>
<accession>A0A2K9PWA8</accession>
<evidence type="ECO:0000313" key="3">
    <source>
        <dbReference type="EMBL" id="AUP81349.1"/>
    </source>
</evidence>
<dbReference type="InterPro" id="IPR015424">
    <property type="entry name" value="PyrdxlP-dep_Trfase"/>
</dbReference>
<keyword evidence="4" id="KW-1185">Reference proteome</keyword>
<evidence type="ECO:0000313" key="4">
    <source>
        <dbReference type="Proteomes" id="UP000235826"/>
    </source>
</evidence>
<organism evidence="3 4">
    <name type="scientific">Flavivirga eckloniae</name>
    <dbReference type="NCBI Taxonomy" id="1803846"/>
    <lineage>
        <taxon>Bacteria</taxon>
        <taxon>Pseudomonadati</taxon>
        <taxon>Bacteroidota</taxon>
        <taxon>Flavobacteriia</taxon>
        <taxon>Flavobacteriales</taxon>
        <taxon>Flavobacteriaceae</taxon>
        <taxon>Flavivirga</taxon>
    </lineage>
</organism>
<dbReference type="InterPro" id="IPR000192">
    <property type="entry name" value="Aminotrans_V_dom"/>
</dbReference>
<dbReference type="PANTHER" id="PTHR43586">
    <property type="entry name" value="CYSTEINE DESULFURASE"/>
    <property type="match status" value="1"/>
</dbReference>
<dbReference type="SUPFAM" id="SSF53383">
    <property type="entry name" value="PLP-dependent transferases"/>
    <property type="match status" value="1"/>
</dbReference>
<dbReference type="Proteomes" id="UP000235826">
    <property type="component" value="Chromosome"/>
</dbReference>
<dbReference type="Pfam" id="PF00266">
    <property type="entry name" value="Aminotran_5"/>
    <property type="match status" value="1"/>
</dbReference>
<evidence type="ECO:0000259" key="2">
    <source>
        <dbReference type="Pfam" id="PF00266"/>
    </source>
</evidence>
<protein>
    <submittedName>
        <fullName evidence="3">Selenocysteine lyase</fullName>
    </submittedName>
</protein>
<dbReference type="Gene3D" id="3.40.640.10">
    <property type="entry name" value="Type I PLP-dependent aspartate aminotransferase-like (Major domain)"/>
    <property type="match status" value="1"/>
</dbReference>
<dbReference type="Gene3D" id="3.90.1150.10">
    <property type="entry name" value="Aspartate Aminotransferase, domain 1"/>
    <property type="match status" value="1"/>
</dbReference>
<keyword evidence="1" id="KW-0663">Pyridoxal phosphate</keyword>
<dbReference type="InterPro" id="IPR015421">
    <property type="entry name" value="PyrdxlP-dep_Trfase_major"/>
</dbReference>
<keyword evidence="3" id="KW-0456">Lyase</keyword>
<feature type="domain" description="Aminotransferase class V" evidence="2">
    <location>
        <begin position="46"/>
        <end position="455"/>
    </location>
</feature>
<dbReference type="GO" id="GO:0016829">
    <property type="term" value="F:lyase activity"/>
    <property type="evidence" value="ECO:0007669"/>
    <property type="project" value="UniProtKB-KW"/>
</dbReference>